<feature type="transmembrane region" description="Helical" evidence="1">
    <location>
        <begin position="13"/>
        <end position="35"/>
    </location>
</feature>
<keyword evidence="3" id="KW-1185">Reference proteome</keyword>
<dbReference type="Proteomes" id="UP000244441">
    <property type="component" value="Chromosome"/>
</dbReference>
<evidence type="ECO:0000313" key="2">
    <source>
        <dbReference type="EMBL" id="AWB67393.1"/>
    </source>
</evidence>
<keyword evidence="1" id="KW-0812">Transmembrane</keyword>
<keyword evidence="1" id="KW-1133">Transmembrane helix</keyword>
<name>A0A2S0VT78_9ALTE</name>
<dbReference type="InterPro" id="IPR021244">
    <property type="entry name" value="DUF2802"/>
</dbReference>
<dbReference type="Pfam" id="PF10975">
    <property type="entry name" value="DUF2802"/>
    <property type="match status" value="1"/>
</dbReference>
<proteinExistence type="predicted"/>
<protein>
    <submittedName>
        <fullName evidence="2">DUF2802 domain-containing protein</fullName>
    </submittedName>
</protein>
<dbReference type="EMBL" id="CP026604">
    <property type="protein sequence ID" value="AWB67393.1"/>
    <property type="molecule type" value="Genomic_DNA"/>
</dbReference>
<evidence type="ECO:0000313" key="3">
    <source>
        <dbReference type="Proteomes" id="UP000244441"/>
    </source>
</evidence>
<dbReference type="KEGG" id="cate:C2869_13515"/>
<sequence>MGRAKCYLMFDKLLFVSLGLNAISIGLIAFCFVWLKQSRDKYASLQKNLDKVFHSCEKNSLAIDEVRTGAIGMGKTIQQIKASVQVELQNMSDKQAELAMHDPDSKLYNRAAKMVAKGASVEEIMMECEIPRAEAELVIAMRGKVQS</sequence>
<reference evidence="2 3" key="1">
    <citation type="submission" date="2018-01" db="EMBL/GenBank/DDBJ databases">
        <title>Genome sequence of a Cantenovulum-like bacteria.</title>
        <authorList>
            <person name="Tan W.R."/>
            <person name="Lau N.-S."/>
            <person name="Go F."/>
            <person name="Amirul A.-A.A."/>
        </authorList>
    </citation>
    <scope>NUCLEOTIDE SEQUENCE [LARGE SCALE GENOMIC DNA]</scope>
    <source>
        <strain evidence="2 3">CCB-QB4</strain>
    </source>
</reference>
<gene>
    <name evidence="2" type="ORF">C2869_13515</name>
</gene>
<organism evidence="2 3">
    <name type="scientific">Saccharobesus litoralis</name>
    <dbReference type="NCBI Taxonomy" id="2172099"/>
    <lineage>
        <taxon>Bacteria</taxon>
        <taxon>Pseudomonadati</taxon>
        <taxon>Pseudomonadota</taxon>
        <taxon>Gammaproteobacteria</taxon>
        <taxon>Alteromonadales</taxon>
        <taxon>Alteromonadaceae</taxon>
        <taxon>Saccharobesus</taxon>
    </lineage>
</organism>
<keyword evidence="1" id="KW-0472">Membrane</keyword>
<accession>A0A2S0VT78</accession>
<dbReference type="AlphaFoldDB" id="A0A2S0VT78"/>
<evidence type="ECO:0000256" key="1">
    <source>
        <dbReference type="SAM" id="Phobius"/>
    </source>
</evidence>